<organism evidence="1 2">
    <name type="scientific">Rhabditophanes sp. KR3021</name>
    <dbReference type="NCBI Taxonomy" id="114890"/>
    <lineage>
        <taxon>Eukaryota</taxon>
        <taxon>Metazoa</taxon>
        <taxon>Ecdysozoa</taxon>
        <taxon>Nematoda</taxon>
        <taxon>Chromadorea</taxon>
        <taxon>Rhabditida</taxon>
        <taxon>Tylenchina</taxon>
        <taxon>Panagrolaimomorpha</taxon>
        <taxon>Strongyloidoidea</taxon>
        <taxon>Alloionematidae</taxon>
        <taxon>Rhabditophanes</taxon>
    </lineage>
</organism>
<evidence type="ECO:0000313" key="1">
    <source>
        <dbReference type="Proteomes" id="UP000095286"/>
    </source>
</evidence>
<accession>A0AC35U9M2</accession>
<sequence length="239" mass="26988">MFMVHLMAFYGKFLPKNEETVTVDEEEEEVDSNLQSLFDKACAILPSYLNTTSTKDKLYLYGRYKFANDGPCDKKNKPSFYSVFGEKSKYDSWEEATAKCPTKSIAMKQYVYQIEKIIGKPIGEANVEGISKSLAHKPSVMVYEDTDHLPENASVNEKTFDLIVRHIRKNDVDGVKKLIEENSIMLHYIDENMGMSVFHIAVDQGSVPLCKMILKLGADINQVDNEGQTALEIGNSVSF</sequence>
<protein>
    <submittedName>
        <fullName evidence="2">Acyl-CoA-binding domain-containing protein 6</fullName>
    </submittedName>
</protein>
<proteinExistence type="predicted"/>
<dbReference type="WBParaSite" id="RSKR_0000911100.1">
    <property type="protein sequence ID" value="RSKR_0000911100.1"/>
    <property type="gene ID" value="RSKR_0000911100"/>
</dbReference>
<dbReference type="Proteomes" id="UP000095286">
    <property type="component" value="Unplaced"/>
</dbReference>
<reference evidence="2" key="1">
    <citation type="submission" date="2016-11" db="UniProtKB">
        <authorList>
            <consortium name="WormBaseParasite"/>
        </authorList>
    </citation>
    <scope>IDENTIFICATION</scope>
    <source>
        <strain evidence="2">KR3021</strain>
    </source>
</reference>
<name>A0AC35U9M2_9BILA</name>
<evidence type="ECO:0000313" key="2">
    <source>
        <dbReference type="WBParaSite" id="RSKR_0000911100.1"/>
    </source>
</evidence>